<feature type="transmembrane region" description="Helical" evidence="1">
    <location>
        <begin position="67"/>
        <end position="84"/>
    </location>
</feature>
<keyword evidence="3" id="KW-1185">Reference proteome</keyword>
<feature type="transmembrane region" description="Helical" evidence="1">
    <location>
        <begin position="90"/>
        <end position="107"/>
    </location>
</feature>
<dbReference type="RefSeq" id="WP_307002652.1">
    <property type="nucleotide sequence ID" value="NZ_JAUTBK010000002.1"/>
</dbReference>
<dbReference type="EMBL" id="JAUTBK010000002">
    <property type="protein sequence ID" value="MDQ1208248.1"/>
    <property type="molecule type" value="Genomic_DNA"/>
</dbReference>
<organism evidence="2 3">
    <name type="scientific">Acinetobacter baylyi</name>
    <dbReference type="NCBI Taxonomy" id="202950"/>
    <lineage>
        <taxon>Bacteria</taxon>
        <taxon>Pseudomonadati</taxon>
        <taxon>Pseudomonadota</taxon>
        <taxon>Gammaproteobacteria</taxon>
        <taxon>Moraxellales</taxon>
        <taxon>Moraxellaceae</taxon>
        <taxon>Acinetobacter</taxon>
    </lineage>
</organism>
<accession>A0ABU0UUL1</accession>
<sequence>MAKARETSQKLYSTFYVLILVIIGVYCVLNATYTAIIGGTTFYFFANIILFFQSVMALRPSEHTRNLAGLGLIVIIFGLLYTHGLGFLSHMKAIVLFPSVALTLFGLPKIADHPQKLNILKIGLLLSFIALAAVQYYELDYLKGYYDSLHNGETWQQYGSL</sequence>
<evidence type="ECO:0000256" key="1">
    <source>
        <dbReference type="SAM" id="Phobius"/>
    </source>
</evidence>
<dbReference type="Proteomes" id="UP001233360">
    <property type="component" value="Unassembled WGS sequence"/>
</dbReference>
<reference evidence="2 3" key="1">
    <citation type="submission" date="2023-07" db="EMBL/GenBank/DDBJ databases">
        <title>Functional and genomic diversity of the sorghum phyllosphere microbiome.</title>
        <authorList>
            <person name="Shade A."/>
        </authorList>
    </citation>
    <scope>NUCLEOTIDE SEQUENCE [LARGE SCALE GENOMIC DNA]</scope>
    <source>
        <strain evidence="2 3">SORGH_AS_0887</strain>
    </source>
</reference>
<comment type="caution">
    <text evidence="2">The sequence shown here is derived from an EMBL/GenBank/DDBJ whole genome shotgun (WGS) entry which is preliminary data.</text>
</comment>
<proteinExistence type="predicted"/>
<feature type="transmembrane region" description="Helical" evidence="1">
    <location>
        <begin position="119"/>
        <end position="137"/>
    </location>
</feature>
<feature type="transmembrane region" description="Helical" evidence="1">
    <location>
        <begin position="12"/>
        <end position="29"/>
    </location>
</feature>
<keyword evidence="1" id="KW-1133">Transmembrane helix</keyword>
<name>A0ABU0UUL1_ACIBI</name>
<protein>
    <submittedName>
        <fullName evidence="2">Glucose dehydrogenase</fullName>
    </submittedName>
</protein>
<feature type="transmembrane region" description="Helical" evidence="1">
    <location>
        <begin position="35"/>
        <end position="55"/>
    </location>
</feature>
<keyword evidence="1" id="KW-0812">Transmembrane</keyword>
<evidence type="ECO:0000313" key="2">
    <source>
        <dbReference type="EMBL" id="MDQ1208248.1"/>
    </source>
</evidence>
<evidence type="ECO:0000313" key="3">
    <source>
        <dbReference type="Proteomes" id="UP001233360"/>
    </source>
</evidence>
<gene>
    <name evidence="2" type="ORF">QE380_001171</name>
</gene>
<keyword evidence="1" id="KW-0472">Membrane</keyword>